<evidence type="ECO:0000313" key="5">
    <source>
        <dbReference type="Proteomes" id="UP000308652"/>
    </source>
</evidence>
<keyword evidence="2" id="KW-0732">Signal</keyword>
<proteinExistence type="predicted"/>
<dbReference type="InterPro" id="IPR002889">
    <property type="entry name" value="WSC_carb-bd"/>
</dbReference>
<dbReference type="Pfam" id="PF01822">
    <property type="entry name" value="WSC"/>
    <property type="match status" value="2"/>
</dbReference>
<dbReference type="OrthoDB" id="5985073at2759"/>
<feature type="domain" description="WSC" evidence="3">
    <location>
        <begin position="30"/>
        <end position="122"/>
    </location>
</feature>
<evidence type="ECO:0000256" key="1">
    <source>
        <dbReference type="ARBA" id="ARBA00022737"/>
    </source>
</evidence>
<dbReference type="STRING" id="68775.A0A5C3LTT8"/>
<dbReference type="SMART" id="SM00321">
    <property type="entry name" value="WSC"/>
    <property type="match status" value="2"/>
</dbReference>
<gene>
    <name evidence="4" type="ORF">BDQ12DRAFT_253340</name>
</gene>
<evidence type="ECO:0000313" key="4">
    <source>
        <dbReference type="EMBL" id="TFK36205.1"/>
    </source>
</evidence>
<name>A0A5C3LTT8_9AGAR</name>
<feature type="signal peptide" evidence="2">
    <location>
        <begin position="1"/>
        <end position="28"/>
    </location>
</feature>
<protein>
    <submittedName>
        <fullName evidence="4">WSC domain-containing protein</fullName>
    </submittedName>
</protein>
<dbReference type="Proteomes" id="UP000308652">
    <property type="component" value="Unassembled WGS sequence"/>
</dbReference>
<dbReference type="InterPro" id="IPR051589">
    <property type="entry name" value="Sialate-O-sulfotransferase"/>
</dbReference>
<feature type="domain" description="WSC" evidence="3">
    <location>
        <begin position="128"/>
        <end position="222"/>
    </location>
</feature>
<evidence type="ECO:0000256" key="2">
    <source>
        <dbReference type="SAM" id="SignalP"/>
    </source>
</evidence>
<organism evidence="4 5">
    <name type="scientific">Crucibulum laeve</name>
    <dbReference type="NCBI Taxonomy" id="68775"/>
    <lineage>
        <taxon>Eukaryota</taxon>
        <taxon>Fungi</taxon>
        <taxon>Dikarya</taxon>
        <taxon>Basidiomycota</taxon>
        <taxon>Agaricomycotina</taxon>
        <taxon>Agaricomycetes</taxon>
        <taxon>Agaricomycetidae</taxon>
        <taxon>Agaricales</taxon>
        <taxon>Agaricineae</taxon>
        <taxon>Nidulariaceae</taxon>
        <taxon>Crucibulum</taxon>
    </lineage>
</organism>
<keyword evidence="1" id="KW-0677">Repeat</keyword>
<dbReference type="AlphaFoldDB" id="A0A5C3LTT8"/>
<sequence>MKMIHNFNIRSSSLAILFLLQSVPLIAASGWASQGCFSDSSTSRALQAASRLNSPTFDSTECVTFCEPYLYSGIENGRDCYCDNVIHSPSVRISDDSCNVLCTGQPDTYCGGLNAIQIFKKDIPPPIVWNSLGCYTDSTSSRTLRTASYTSVSAMTIASCQAFCAPGNYKYAGVEYARECYCDNTIHSPGVPASSSDCNMPCTGDSSTTCGAGDRIQIYQRQP</sequence>
<keyword evidence="5" id="KW-1185">Reference proteome</keyword>
<dbReference type="PANTHER" id="PTHR45964:SF9">
    <property type="entry name" value="SULFOTRANSFERASE"/>
    <property type="match status" value="1"/>
</dbReference>
<dbReference type="EMBL" id="ML213615">
    <property type="protein sequence ID" value="TFK36205.1"/>
    <property type="molecule type" value="Genomic_DNA"/>
</dbReference>
<dbReference type="PANTHER" id="PTHR45964">
    <property type="entry name" value="WSCD FAMILY MEMBER CG9164"/>
    <property type="match status" value="1"/>
</dbReference>
<evidence type="ECO:0000259" key="3">
    <source>
        <dbReference type="PROSITE" id="PS51212"/>
    </source>
</evidence>
<feature type="chain" id="PRO_5022819992" evidence="2">
    <location>
        <begin position="29"/>
        <end position="223"/>
    </location>
</feature>
<reference evidence="4 5" key="1">
    <citation type="journal article" date="2019" name="Nat. Ecol. Evol.">
        <title>Megaphylogeny resolves global patterns of mushroom evolution.</title>
        <authorList>
            <person name="Varga T."/>
            <person name="Krizsan K."/>
            <person name="Foldi C."/>
            <person name="Dima B."/>
            <person name="Sanchez-Garcia M."/>
            <person name="Sanchez-Ramirez S."/>
            <person name="Szollosi G.J."/>
            <person name="Szarkandi J.G."/>
            <person name="Papp V."/>
            <person name="Albert L."/>
            <person name="Andreopoulos W."/>
            <person name="Angelini C."/>
            <person name="Antonin V."/>
            <person name="Barry K.W."/>
            <person name="Bougher N.L."/>
            <person name="Buchanan P."/>
            <person name="Buyck B."/>
            <person name="Bense V."/>
            <person name="Catcheside P."/>
            <person name="Chovatia M."/>
            <person name="Cooper J."/>
            <person name="Damon W."/>
            <person name="Desjardin D."/>
            <person name="Finy P."/>
            <person name="Geml J."/>
            <person name="Haridas S."/>
            <person name="Hughes K."/>
            <person name="Justo A."/>
            <person name="Karasinski D."/>
            <person name="Kautmanova I."/>
            <person name="Kiss B."/>
            <person name="Kocsube S."/>
            <person name="Kotiranta H."/>
            <person name="LaButti K.M."/>
            <person name="Lechner B.E."/>
            <person name="Liimatainen K."/>
            <person name="Lipzen A."/>
            <person name="Lukacs Z."/>
            <person name="Mihaltcheva S."/>
            <person name="Morgado L.N."/>
            <person name="Niskanen T."/>
            <person name="Noordeloos M.E."/>
            <person name="Ohm R.A."/>
            <person name="Ortiz-Santana B."/>
            <person name="Ovrebo C."/>
            <person name="Racz N."/>
            <person name="Riley R."/>
            <person name="Savchenko A."/>
            <person name="Shiryaev A."/>
            <person name="Soop K."/>
            <person name="Spirin V."/>
            <person name="Szebenyi C."/>
            <person name="Tomsovsky M."/>
            <person name="Tulloss R.E."/>
            <person name="Uehling J."/>
            <person name="Grigoriev I.V."/>
            <person name="Vagvolgyi C."/>
            <person name="Papp T."/>
            <person name="Martin F.M."/>
            <person name="Miettinen O."/>
            <person name="Hibbett D.S."/>
            <person name="Nagy L.G."/>
        </authorList>
    </citation>
    <scope>NUCLEOTIDE SEQUENCE [LARGE SCALE GENOMIC DNA]</scope>
    <source>
        <strain evidence="4 5">CBS 166.37</strain>
    </source>
</reference>
<accession>A0A5C3LTT8</accession>
<dbReference type="PROSITE" id="PS51212">
    <property type="entry name" value="WSC"/>
    <property type="match status" value="2"/>
</dbReference>